<evidence type="ECO:0000256" key="3">
    <source>
        <dbReference type="ARBA" id="ARBA00023016"/>
    </source>
</evidence>
<name>A0A545UGR2_9GAMM</name>
<dbReference type="OrthoDB" id="9783139at2"/>
<evidence type="ECO:0000256" key="2">
    <source>
        <dbReference type="ARBA" id="ARBA00023015"/>
    </source>
</evidence>
<keyword evidence="9" id="KW-1185">Reference proteome</keyword>
<dbReference type="PANTHER" id="PTHR34824:SF1">
    <property type="entry name" value="HEAT-INDUCIBLE TRANSCRIPTION REPRESSOR HRCA"/>
    <property type="match status" value="1"/>
</dbReference>
<dbReference type="GO" id="GO:0045892">
    <property type="term" value="P:negative regulation of DNA-templated transcription"/>
    <property type="evidence" value="ECO:0007669"/>
    <property type="project" value="UniProtKB-UniRule"/>
</dbReference>
<comment type="function">
    <text evidence="5">Negative regulator of class I heat shock genes (grpE-dnaK-dnaJ and groELS operons). Prevents heat-shock induction of these operons.</text>
</comment>
<dbReference type="AlphaFoldDB" id="A0A545UGR2"/>
<dbReference type="PANTHER" id="PTHR34824">
    <property type="entry name" value="HEAT-INDUCIBLE TRANSCRIPTION REPRESSOR HRCA"/>
    <property type="match status" value="1"/>
</dbReference>
<dbReference type="InterPro" id="IPR036388">
    <property type="entry name" value="WH-like_DNA-bd_sf"/>
</dbReference>
<dbReference type="Pfam" id="PF01628">
    <property type="entry name" value="HrcA"/>
    <property type="match status" value="1"/>
</dbReference>
<feature type="domain" description="Heat-inducible transcription repressor HrcA C-terminal" evidence="7">
    <location>
        <begin position="103"/>
        <end position="327"/>
    </location>
</feature>
<gene>
    <name evidence="5 8" type="primary">hrcA</name>
    <name evidence="8" type="ORF">FLL46_08985</name>
</gene>
<dbReference type="InterPro" id="IPR021153">
    <property type="entry name" value="HrcA_C"/>
</dbReference>
<dbReference type="InterPro" id="IPR002571">
    <property type="entry name" value="HrcA"/>
</dbReference>
<dbReference type="SUPFAM" id="SSF55781">
    <property type="entry name" value="GAF domain-like"/>
    <property type="match status" value="1"/>
</dbReference>
<dbReference type="Gene3D" id="1.10.10.10">
    <property type="entry name" value="Winged helix-like DNA-binding domain superfamily/Winged helix DNA-binding domain"/>
    <property type="match status" value="1"/>
</dbReference>
<dbReference type="GO" id="GO:0003677">
    <property type="term" value="F:DNA binding"/>
    <property type="evidence" value="ECO:0007669"/>
    <property type="project" value="InterPro"/>
</dbReference>
<keyword evidence="1 5" id="KW-0678">Repressor</keyword>
<dbReference type="Gene3D" id="3.30.450.40">
    <property type="match status" value="1"/>
</dbReference>
<keyword evidence="3 5" id="KW-0346">Stress response</keyword>
<sequence>MKNRDLILMKSLIESYVREGHPVGSKALLRSSHLSVSTATIRNVMADLERQGLLLSPHTSAGRIPTTQGLRIFVDQLVQVKSLGDDTMEHLKHSLNPGQETNTILGNASSVLSEMTRMASLVQIPSKPFQKLEHIDFVPLSDNRILVVLVLQNEEIQNRVIRVERGYSREELSVMANFLNHHIAGKDLNTARENLLQQMINEQRQLDELTRQAIKLAEQGLETESGAENKGSGFHFSGQTNLVSMATHGQLENLERIFQAFKQKQQILSILERSLVADGVKIFIGEESGNQNLHDCSIVTAPYKLNGESIGVLAVVGPTRMRYDKVIPIVDVTAKLLSNALTMKSSVE</sequence>
<comment type="similarity">
    <text evidence="5">Belongs to the HrcA family.</text>
</comment>
<comment type="caution">
    <text evidence="8">The sequence shown here is derived from an EMBL/GenBank/DDBJ whole genome shotgun (WGS) entry which is preliminary data.</text>
</comment>
<dbReference type="Gene3D" id="3.30.390.60">
    <property type="entry name" value="Heat-inducible transcription repressor hrca homolog, domain 3"/>
    <property type="match status" value="1"/>
</dbReference>
<feature type="coiled-coil region" evidence="6">
    <location>
        <begin position="192"/>
        <end position="219"/>
    </location>
</feature>
<evidence type="ECO:0000313" key="8">
    <source>
        <dbReference type="EMBL" id="TQV88639.1"/>
    </source>
</evidence>
<dbReference type="RefSeq" id="WP_142893147.1">
    <property type="nucleotide sequence ID" value="NZ_ML660162.1"/>
</dbReference>
<evidence type="ECO:0000259" key="7">
    <source>
        <dbReference type="Pfam" id="PF01628"/>
    </source>
</evidence>
<protein>
    <recommendedName>
        <fullName evidence="5">Heat-inducible transcription repressor HrcA</fullName>
    </recommendedName>
</protein>
<evidence type="ECO:0000256" key="4">
    <source>
        <dbReference type="ARBA" id="ARBA00023163"/>
    </source>
</evidence>
<dbReference type="HAMAP" id="MF_00081">
    <property type="entry name" value="HrcA"/>
    <property type="match status" value="1"/>
</dbReference>
<dbReference type="PIRSF" id="PIRSF005485">
    <property type="entry name" value="HrcA"/>
    <property type="match status" value="1"/>
</dbReference>
<dbReference type="NCBIfam" id="TIGR00331">
    <property type="entry name" value="hrcA"/>
    <property type="match status" value="1"/>
</dbReference>
<proteinExistence type="inferred from homology"/>
<dbReference type="InterPro" id="IPR029016">
    <property type="entry name" value="GAF-like_dom_sf"/>
</dbReference>
<reference evidence="8 9" key="1">
    <citation type="submission" date="2019-07" db="EMBL/GenBank/DDBJ databases">
        <title>Draft genome for Aliikangiella sp. M105.</title>
        <authorList>
            <person name="Wang G."/>
        </authorList>
    </citation>
    <scope>NUCLEOTIDE SEQUENCE [LARGE SCALE GENOMIC DNA]</scope>
    <source>
        <strain evidence="8 9">M105</strain>
    </source>
</reference>
<dbReference type="SUPFAM" id="SSF46785">
    <property type="entry name" value="Winged helix' DNA-binding domain"/>
    <property type="match status" value="1"/>
</dbReference>
<dbReference type="EMBL" id="VIKS01000004">
    <property type="protein sequence ID" value="TQV88639.1"/>
    <property type="molecule type" value="Genomic_DNA"/>
</dbReference>
<dbReference type="Proteomes" id="UP000315439">
    <property type="component" value="Unassembled WGS sequence"/>
</dbReference>
<evidence type="ECO:0000256" key="1">
    <source>
        <dbReference type="ARBA" id="ARBA00022491"/>
    </source>
</evidence>
<dbReference type="InterPro" id="IPR023120">
    <property type="entry name" value="WHTH_transcript_rep_HrcA_IDD"/>
</dbReference>
<keyword evidence="4 5" id="KW-0804">Transcription</keyword>
<accession>A0A545UGR2</accession>
<keyword evidence="6" id="KW-0175">Coiled coil</keyword>
<keyword evidence="2 5" id="KW-0805">Transcription regulation</keyword>
<organism evidence="8 9">
    <name type="scientific">Aliikangiella coralliicola</name>
    <dbReference type="NCBI Taxonomy" id="2592383"/>
    <lineage>
        <taxon>Bacteria</taxon>
        <taxon>Pseudomonadati</taxon>
        <taxon>Pseudomonadota</taxon>
        <taxon>Gammaproteobacteria</taxon>
        <taxon>Oceanospirillales</taxon>
        <taxon>Pleioneaceae</taxon>
        <taxon>Aliikangiella</taxon>
    </lineage>
</organism>
<evidence type="ECO:0000313" key="9">
    <source>
        <dbReference type="Proteomes" id="UP000315439"/>
    </source>
</evidence>
<evidence type="ECO:0000256" key="6">
    <source>
        <dbReference type="SAM" id="Coils"/>
    </source>
</evidence>
<dbReference type="InterPro" id="IPR036390">
    <property type="entry name" value="WH_DNA-bd_sf"/>
</dbReference>
<evidence type="ECO:0000256" key="5">
    <source>
        <dbReference type="HAMAP-Rule" id="MF_00081"/>
    </source>
</evidence>